<reference evidence="2 3" key="1">
    <citation type="journal article" date="2013" name="Genome Biol. Evol.">
        <title>Genomes of Stigonematalean cyanobacteria (subsection V) and the evolution of oxygenic photosynthesis from prokaryotes to plastids.</title>
        <authorList>
            <person name="Dagan T."/>
            <person name="Roettger M."/>
            <person name="Stucken K."/>
            <person name="Landan G."/>
            <person name="Koch R."/>
            <person name="Major P."/>
            <person name="Gould S.B."/>
            <person name="Goremykin V.V."/>
            <person name="Rippka R."/>
            <person name="Tandeau de Marsac N."/>
            <person name="Gugger M."/>
            <person name="Lockhart P.J."/>
            <person name="Allen J.F."/>
            <person name="Brune I."/>
            <person name="Maus I."/>
            <person name="Puhler A."/>
            <person name="Martin W.F."/>
        </authorList>
    </citation>
    <scope>NUCLEOTIDE SEQUENCE [LARGE SCALE GENOMIC DNA]</scope>
    <source>
        <strain evidence="2 3">PCC 7110</strain>
    </source>
</reference>
<feature type="domain" description="PatA-like N-terminal" evidence="1">
    <location>
        <begin position="6"/>
        <end position="167"/>
    </location>
</feature>
<name>A0A139WYT1_9CYAN</name>
<dbReference type="Proteomes" id="UP000076925">
    <property type="component" value="Unassembled WGS sequence"/>
</dbReference>
<evidence type="ECO:0000259" key="1">
    <source>
        <dbReference type="Pfam" id="PF14332"/>
    </source>
</evidence>
<dbReference type="PANTHER" id="PTHR36304:SF4">
    <property type="entry name" value="DUF4388 DOMAIN-CONTAINING PROTEIN"/>
    <property type="match status" value="1"/>
</dbReference>
<sequence>MSLSSSFTDFSLAELFQLIDQGRKSGCLTVCTLPDLQSPISKSQYFYIWFRQGKVVAAAHNLRGQELSSKIVKRGWANLNVIEKACNEAPTALPLGLLLKTESLLTAEQLNLLFANQLQKVRELFEIQQGVFKLDSKAALPLEEMTGLSLRATEVALMALRALKNWKALVDVLPNPSSSIKSISHAKPQIRLHACEWQVWEFANGSVSLDAIAKQINQPLALVQQATFRLMLAGLVEEVPILTSTTDLNDDSLNWDLIGDPELNRQKAKESEAFKINTSFLQNLVGFLKSKT</sequence>
<dbReference type="RefSeq" id="WP_017746161.1">
    <property type="nucleotide sequence ID" value="NZ_KQ976354.1"/>
</dbReference>
<gene>
    <name evidence="2" type="ORF">WA1_39770</name>
</gene>
<dbReference type="EMBL" id="ANNX02000046">
    <property type="protein sequence ID" value="KYC37605.1"/>
    <property type="molecule type" value="Genomic_DNA"/>
</dbReference>
<dbReference type="PANTHER" id="PTHR36304">
    <property type="entry name" value="DOMAIN GTPASE-ACTIVATING PROTEIN, PUTATIVE-RELATED-RELATED"/>
    <property type="match status" value="1"/>
</dbReference>
<dbReference type="InterPro" id="IPR025497">
    <property type="entry name" value="PatA-like_N"/>
</dbReference>
<comment type="caution">
    <text evidence="2">The sequence shown here is derived from an EMBL/GenBank/DDBJ whole genome shotgun (WGS) entry which is preliminary data.</text>
</comment>
<evidence type="ECO:0000313" key="3">
    <source>
        <dbReference type="Proteomes" id="UP000076925"/>
    </source>
</evidence>
<organism evidence="2 3">
    <name type="scientific">Scytonema hofmannii PCC 7110</name>
    <dbReference type="NCBI Taxonomy" id="128403"/>
    <lineage>
        <taxon>Bacteria</taxon>
        <taxon>Bacillati</taxon>
        <taxon>Cyanobacteriota</taxon>
        <taxon>Cyanophyceae</taxon>
        <taxon>Nostocales</taxon>
        <taxon>Scytonemataceae</taxon>
        <taxon>Scytonema</taxon>
    </lineage>
</organism>
<dbReference type="OrthoDB" id="424057at2"/>
<keyword evidence="3" id="KW-1185">Reference proteome</keyword>
<dbReference type="STRING" id="128403.WA1_39770"/>
<evidence type="ECO:0000313" key="2">
    <source>
        <dbReference type="EMBL" id="KYC37605.1"/>
    </source>
</evidence>
<accession>A0A139WYT1</accession>
<proteinExistence type="predicted"/>
<dbReference type="Pfam" id="PF14332">
    <property type="entry name" value="DUF4388"/>
    <property type="match status" value="1"/>
</dbReference>
<dbReference type="AlphaFoldDB" id="A0A139WYT1"/>
<protein>
    <recommendedName>
        <fullName evidence="1">PatA-like N-terminal domain-containing protein</fullName>
    </recommendedName>
</protein>